<dbReference type="OrthoDB" id="654726at2759"/>
<evidence type="ECO:0000259" key="2">
    <source>
        <dbReference type="Pfam" id="PF14368"/>
    </source>
</evidence>
<dbReference type="Pfam" id="PF14368">
    <property type="entry name" value="LTP_2"/>
    <property type="match status" value="1"/>
</dbReference>
<comment type="caution">
    <text evidence="3">The sequence shown here is derived from an EMBL/GenBank/DDBJ whole genome shotgun (WGS) entry which is preliminary data.</text>
</comment>
<dbReference type="Gene3D" id="1.10.110.10">
    <property type="entry name" value="Plant lipid-transfer and hydrophobic proteins"/>
    <property type="match status" value="1"/>
</dbReference>
<dbReference type="InterPro" id="IPR036312">
    <property type="entry name" value="Bifun_inhib/LTP/seed_sf"/>
</dbReference>
<feature type="domain" description="Bifunctional inhibitor/plant lipid transfer protein/seed storage helical" evidence="2">
    <location>
        <begin position="19"/>
        <end position="105"/>
    </location>
</feature>
<dbReference type="PANTHER" id="PTHR33286">
    <property type="entry name" value="BIFUNCTIONAL INHIBITOR/LIPID-TRANSFER PROTEIN/SEED STORAGE 2S ALBUMIN SUPERFAMILY PROTEIN"/>
    <property type="match status" value="1"/>
</dbReference>
<evidence type="ECO:0000313" key="3">
    <source>
        <dbReference type="EMBL" id="TVT99709.1"/>
    </source>
</evidence>
<reference evidence="3 4" key="1">
    <citation type="journal article" date="2019" name="Sci. Rep.">
        <title>A high-quality genome of Eragrostis curvula grass provides insights into Poaceae evolution and supports new strategies to enhance forage quality.</title>
        <authorList>
            <person name="Carballo J."/>
            <person name="Santos B.A.C.M."/>
            <person name="Zappacosta D."/>
            <person name="Garbus I."/>
            <person name="Selva J.P."/>
            <person name="Gallo C.A."/>
            <person name="Diaz A."/>
            <person name="Albertini E."/>
            <person name="Caccamo M."/>
            <person name="Echenique V."/>
        </authorList>
    </citation>
    <scope>NUCLEOTIDE SEQUENCE [LARGE SCALE GENOMIC DNA]</scope>
    <source>
        <strain evidence="4">cv. Victoria</strain>
        <tissue evidence="3">Leaf</tissue>
    </source>
</reference>
<evidence type="ECO:0000256" key="1">
    <source>
        <dbReference type="SAM" id="SignalP"/>
    </source>
</evidence>
<feature type="signal peptide" evidence="1">
    <location>
        <begin position="1"/>
        <end position="27"/>
    </location>
</feature>
<dbReference type="PANTHER" id="PTHR33286:SF24">
    <property type="entry name" value="BIFUNCTIONAL INHIBITOR_PLANT LIPID TRANSFER PROTEIN_SEED STORAGE HELICAL DOMAIN-CONTAINING PROTEIN"/>
    <property type="match status" value="1"/>
</dbReference>
<dbReference type="InterPro" id="IPR016140">
    <property type="entry name" value="Bifunc_inhib/LTP/seed_store"/>
</dbReference>
<evidence type="ECO:0000313" key="4">
    <source>
        <dbReference type="Proteomes" id="UP000324897"/>
    </source>
</evidence>
<dbReference type="AlphaFoldDB" id="A0A5J9SL34"/>
<gene>
    <name evidence="3" type="ORF">EJB05_54909</name>
</gene>
<dbReference type="EMBL" id="RWGY01000686">
    <property type="protein sequence ID" value="TVT99709.1"/>
    <property type="molecule type" value="Genomic_DNA"/>
</dbReference>
<name>A0A5J9SL34_9POAL</name>
<feature type="chain" id="PRO_5023803323" description="Bifunctional inhibitor/plant lipid transfer protein/seed storage helical domain-containing protein" evidence="1">
    <location>
        <begin position="28"/>
        <end position="198"/>
    </location>
</feature>
<keyword evidence="4" id="KW-1185">Reference proteome</keyword>
<dbReference type="Proteomes" id="UP000324897">
    <property type="component" value="Unassembled WGS sequence"/>
</dbReference>
<feature type="non-terminal residue" evidence="3">
    <location>
        <position position="1"/>
    </location>
</feature>
<protein>
    <recommendedName>
        <fullName evidence="2">Bifunctional inhibitor/plant lipid transfer protein/seed storage helical domain-containing protein</fullName>
    </recommendedName>
</protein>
<organism evidence="3 4">
    <name type="scientific">Eragrostis curvula</name>
    <name type="common">weeping love grass</name>
    <dbReference type="NCBI Taxonomy" id="38414"/>
    <lineage>
        <taxon>Eukaryota</taxon>
        <taxon>Viridiplantae</taxon>
        <taxon>Streptophyta</taxon>
        <taxon>Embryophyta</taxon>
        <taxon>Tracheophyta</taxon>
        <taxon>Spermatophyta</taxon>
        <taxon>Magnoliopsida</taxon>
        <taxon>Liliopsida</taxon>
        <taxon>Poales</taxon>
        <taxon>Poaceae</taxon>
        <taxon>PACMAD clade</taxon>
        <taxon>Chloridoideae</taxon>
        <taxon>Eragrostideae</taxon>
        <taxon>Eragrostidinae</taxon>
        <taxon>Eragrostis</taxon>
    </lineage>
</organism>
<sequence length="198" mass="21791">NMMAIRVRIPLLVCLIFAIFTTNHIWGEKDCYKEKELVRKHCLATITVHGDYVPPNNPCRHVVESSDMVCICRTLTSQEEVTISATKLVRLAHDCHKPVPIGSKCGSKLDSSAACTILWKRQIPMRNPESKARTKRALEFSCSRACQHALPGSGSPSMPHHLRTVAEACCLPRMRSAVVAAMASCELALPEPAACPSE</sequence>
<keyword evidence="1" id="KW-0732">Signal</keyword>
<proteinExistence type="predicted"/>
<accession>A0A5J9SL34</accession>
<dbReference type="Gramene" id="TVT99709">
    <property type="protein sequence ID" value="TVT99709"/>
    <property type="gene ID" value="EJB05_54909"/>
</dbReference>